<evidence type="ECO:0000259" key="2">
    <source>
        <dbReference type="Pfam" id="PF01740"/>
    </source>
</evidence>
<dbReference type="Pfam" id="PF01740">
    <property type="entry name" value="STAS"/>
    <property type="match status" value="1"/>
</dbReference>
<keyword evidence="1" id="KW-0808">Transferase</keyword>
<dbReference type="EMBL" id="JBHSJB010000018">
    <property type="protein sequence ID" value="MFC5056228.1"/>
    <property type="molecule type" value="Genomic_DNA"/>
</dbReference>
<dbReference type="Pfam" id="PF13581">
    <property type="entry name" value="HATPase_c_2"/>
    <property type="match status" value="1"/>
</dbReference>
<evidence type="ECO:0000313" key="4">
    <source>
        <dbReference type="EMBL" id="MFC5056228.1"/>
    </source>
</evidence>
<dbReference type="SUPFAM" id="SSF52091">
    <property type="entry name" value="SpoIIaa-like"/>
    <property type="match status" value="1"/>
</dbReference>
<evidence type="ECO:0000259" key="3">
    <source>
        <dbReference type="Pfam" id="PF13581"/>
    </source>
</evidence>
<dbReference type="InterPro" id="IPR002645">
    <property type="entry name" value="STAS_dom"/>
</dbReference>
<reference evidence="5" key="1">
    <citation type="journal article" date="2019" name="Int. J. Syst. Evol. Microbiol.">
        <title>The Global Catalogue of Microorganisms (GCM) 10K type strain sequencing project: providing services to taxonomists for standard genome sequencing and annotation.</title>
        <authorList>
            <consortium name="The Broad Institute Genomics Platform"/>
            <consortium name="The Broad Institute Genome Sequencing Center for Infectious Disease"/>
            <person name="Wu L."/>
            <person name="Ma J."/>
        </authorList>
    </citation>
    <scope>NUCLEOTIDE SEQUENCE [LARGE SCALE GENOMIC DNA]</scope>
    <source>
        <strain evidence="5">KCTC 12848</strain>
    </source>
</reference>
<dbReference type="InterPro" id="IPR050267">
    <property type="entry name" value="Anti-sigma-factor_SerPK"/>
</dbReference>
<keyword evidence="5" id="KW-1185">Reference proteome</keyword>
<keyword evidence="4" id="KW-0067">ATP-binding</keyword>
<name>A0ABV9Y0K5_9PSEU</name>
<dbReference type="Gene3D" id="3.30.565.10">
    <property type="entry name" value="Histidine kinase-like ATPase, C-terminal domain"/>
    <property type="match status" value="1"/>
</dbReference>
<dbReference type="InterPro" id="IPR003594">
    <property type="entry name" value="HATPase_dom"/>
</dbReference>
<protein>
    <submittedName>
        <fullName evidence="4">ATP-binding protein</fullName>
    </submittedName>
</protein>
<dbReference type="CDD" id="cd07043">
    <property type="entry name" value="STAS_anti-anti-sigma_factors"/>
    <property type="match status" value="1"/>
</dbReference>
<gene>
    <name evidence="4" type="ORF">ACFPFM_21025</name>
</gene>
<dbReference type="PANTHER" id="PTHR35526">
    <property type="entry name" value="ANTI-SIGMA-F FACTOR RSBW-RELATED"/>
    <property type="match status" value="1"/>
</dbReference>
<evidence type="ECO:0000313" key="5">
    <source>
        <dbReference type="Proteomes" id="UP001595833"/>
    </source>
</evidence>
<evidence type="ECO:0000256" key="1">
    <source>
        <dbReference type="ARBA" id="ARBA00022527"/>
    </source>
</evidence>
<keyword evidence="1" id="KW-0418">Kinase</keyword>
<dbReference type="Proteomes" id="UP001595833">
    <property type="component" value="Unassembled WGS sequence"/>
</dbReference>
<comment type="caution">
    <text evidence="4">The sequence shown here is derived from an EMBL/GenBank/DDBJ whole genome shotgun (WGS) entry which is preliminary data.</text>
</comment>
<dbReference type="InterPro" id="IPR036513">
    <property type="entry name" value="STAS_dom_sf"/>
</dbReference>
<dbReference type="PANTHER" id="PTHR35526:SF3">
    <property type="entry name" value="ANTI-SIGMA-F FACTOR RSBW"/>
    <property type="match status" value="1"/>
</dbReference>
<proteinExistence type="predicted"/>
<dbReference type="GO" id="GO:0005524">
    <property type="term" value="F:ATP binding"/>
    <property type="evidence" value="ECO:0007669"/>
    <property type="project" value="UniProtKB-KW"/>
</dbReference>
<feature type="domain" description="STAS" evidence="2">
    <location>
        <begin position="12"/>
        <end position="110"/>
    </location>
</feature>
<dbReference type="Gene3D" id="3.30.750.24">
    <property type="entry name" value="STAS domain"/>
    <property type="match status" value="1"/>
</dbReference>
<keyword evidence="1" id="KW-0723">Serine/threonine-protein kinase</keyword>
<dbReference type="RefSeq" id="WP_344040726.1">
    <property type="nucleotide sequence ID" value="NZ_BAAAKE010000024.1"/>
</dbReference>
<sequence>MQTGSGLCCDVRPVEGCLLVRPSGVLDVANYASLRNTLLKCAVEQPRAVVVDLADLEVRGEYLLSVFAAVWLRTCDWPSVPLLLAGPVEQLPRVTALRRYVTVHDTVDEALAHVGRPAPRRRAHRVLPSATGSPRAARAFVREVCVDWSVPEAVKHTAVQVASELVTNTVLHTMSEARLRLELRGAGLTVAVADDDPAAAVLRDPGGAPQRGAGLLLVAQLARTWGCVPDPVNGRKVVWAVLDATAG</sequence>
<organism evidence="4 5">
    <name type="scientific">Saccharothrix xinjiangensis</name>
    <dbReference type="NCBI Taxonomy" id="204798"/>
    <lineage>
        <taxon>Bacteria</taxon>
        <taxon>Bacillati</taxon>
        <taxon>Actinomycetota</taxon>
        <taxon>Actinomycetes</taxon>
        <taxon>Pseudonocardiales</taxon>
        <taxon>Pseudonocardiaceae</taxon>
        <taxon>Saccharothrix</taxon>
    </lineage>
</organism>
<accession>A0ABV9Y0K5</accession>
<dbReference type="InterPro" id="IPR036890">
    <property type="entry name" value="HATPase_C_sf"/>
</dbReference>
<feature type="domain" description="Histidine kinase/HSP90-like ATPase" evidence="3">
    <location>
        <begin position="132"/>
        <end position="224"/>
    </location>
</feature>
<keyword evidence="4" id="KW-0547">Nucleotide-binding</keyword>